<dbReference type="Proteomes" id="UP000542973">
    <property type="component" value="Unassembled WGS sequence"/>
</dbReference>
<evidence type="ECO:0000313" key="3">
    <source>
        <dbReference type="Proteomes" id="UP000542973"/>
    </source>
</evidence>
<accession>A0A849BDR1</accession>
<organism evidence="2 3">
    <name type="scientific">Cupriavidus gilardii</name>
    <dbReference type="NCBI Taxonomy" id="82541"/>
    <lineage>
        <taxon>Bacteria</taxon>
        <taxon>Pseudomonadati</taxon>
        <taxon>Pseudomonadota</taxon>
        <taxon>Betaproteobacteria</taxon>
        <taxon>Burkholderiales</taxon>
        <taxon>Burkholderiaceae</taxon>
        <taxon>Cupriavidus</taxon>
    </lineage>
</organism>
<feature type="region of interest" description="Disordered" evidence="1">
    <location>
        <begin position="462"/>
        <end position="481"/>
    </location>
</feature>
<gene>
    <name evidence="2" type="ORF">HLB16_15380</name>
</gene>
<evidence type="ECO:0000313" key="2">
    <source>
        <dbReference type="EMBL" id="NNH12254.1"/>
    </source>
</evidence>
<dbReference type="AlphaFoldDB" id="A0A849BDR1"/>
<evidence type="ECO:0000256" key="1">
    <source>
        <dbReference type="SAM" id="MobiDB-lite"/>
    </source>
</evidence>
<dbReference type="EMBL" id="JABEMD010000025">
    <property type="protein sequence ID" value="NNH12254.1"/>
    <property type="molecule type" value="Genomic_DNA"/>
</dbReference>
<reference evidence="2 3" key="1">
    <citation type="submission" date="2020-05" db="EMBL/GenBank/DDBJ databases">
        <title>MicrobeNet Type strains.</title>
        <authorList>
            <person name="Nicholson A.C."/>
        </authorList>
    </citation>
    <scope>NUCLEOTIDE SEQUENCE [LARGE SCALE GENOMIC DNA]</scope>
    <source>
        <strain evidence="2 3">ATCC 700815</strain>
    </source>
</reference>
<sequence>MSAVEVLAPLRIETRFYAPDGARPGWLLRLRVWPDEFSMARRPIAPSPAELDLYDDVLRQFPADAGMQWRMLAARLGVERALWLRRTVAIVADPVPRTDRGMAQPRDPSAWPDTHQPFGLPPAIHVWFVQAGQVGPPMLAGTMRPRRERIAEQLGLAAFENPAATGELPQTWWTSFEVAMDVELAIEIAFPAGVQPPALDAIVVAGIGDVSPEPLIAMHAASGRLSVLRPGTPTNTVDGEATAEVASNAGADPAAWEGIDDAPPAADSASAAVMQALAGPDAVPIKLQGGDVAASGYDPLVVHALWPVLWGHALRDVVGAGEQEARLAEWAEAWLAPQGPYPAIRVGSQPYGLLPATVLAGWTGQHITAGQIRAWAGPWRDAAAADAAVYPGTVVGASAQRAAELLGEDTPTRRWAVRLVSPLPVVNAIRAMRGMPPLQPSAWEDDTASILAGRKTPLSPLGAFSEQAPVPASTPEADSDDPETLRLLLEDDSEIFPQRWDHKLGLLGHLIFEALCLLRASVGQARESIETGQSVDPHAPLPMQAGADALVRLVRRGYPGTPSQPQLDDLFASPDAGAQCVAKRCLRGIEALAALVQAYADDSDGVFGCVLAALDTASHRVDPWITGLASSRLRELQNARAPWRLGVYGWVDAPAPYDAGNPGHGLPPGPTAAGLLHAPSQTQAMTAALLRDAAVRHPGDARWRIAIDSAKVRAAMRLAERVQLGVHPYEALGLEVERIVGDWDTVRKLREDYPMRDTHAGTRCCDGARVLRLLFRHQAGDPPPPALPAGVREALATCDAALDTYADLLVADGVHALVSGHGGLGNAAMEAAAGLGRPPELRAIRTPRQAASVRVSAWAVLPPGDAAQAGGQTGAPPAVLADPALASLLDRELGPASGWTWTVGADAVSLADLGLHAIEALALSPAELAHRLRGQRDASLPLASGTGAGKLARATRLAELLGGGDSDPPIPGTIDGRDDDAAPGSPLRDAMMADLAGRLGVLRNRLTSLLASLAALDLNDPAAVTWSLQQCRAWGAVQADDAEPLAQALARLQTRLTATPEAAVDGPGGLRGLRQSIRTLVGHPRLPVLPLVPSLAVGPLRAAMRDDEGRPRTDRDWLEIVAAVRPRLASLEAWQLDPATQPWGAAVRTGDGSGNPWSPAGPVVVAYGPDPAALAGSLARVAIAGLDAWQDAIPSARHTTSAAFGFNGPKSRAPQAVLLAVPPDPSQRLNDAELVALVLETRQLARARACRPRPGSRIATPAALSSLPDMFWGHWT</sequence>
<protein>
    <submittedName>
        <fullName evidence="2">Uncharacterized protein</fullName>
    </submittedName>
</protein>
<dbReference type="RefSeq" id="WP_053823869.1">
    <property type="nucleotide sequence ID" value="NZ_BAAAEB010000022.1"/>
</dbReference>
<name>A0A849BDR1_9BURK</name>
<proteinExistence type="predicted"/>
<feature type="region of interest" description="Disordered" evidence="1">
    <location>
        <begin position="961"/>
        <end position="984"/>
    </location>
</feature>
<comment type="caution">
    <text evidence="2">The sequence shown here is derived from an EMBL/GenBank/DDBJ whole genome shotgun (WGS) entry which is preliminary data.</text>
</comment>